<proteinExistence type="predicted"/>
<sequence>MAELKEAPEKGFHEMKSDSRVARRSLFVKKDFQKRFIFKTLGLIFLLCVLFMALYLGSLLMMDSKSGAGNRLVEIVFKYSLAILRTRLGFILGIVAGVLFLFSLFLSHQIAGPIFRIETELERLSSGDLERPVRLREGDEFQEIADGINTLSDDFRELIRNSEALAEVVLERKCSQDSASYDELREKASRVREITGRYRIGSSEEHSS</sequence>
<dbReference type="SUPFAM" id="SSF158472">
    <property type="entry name" value="HAMP domain-like"/>
    <property type="match status" value="1"/>
</dbReference>
<keyword evidence="1" id="KW-1133">Transmembrane helix</keyword>
<dbReference type="PROSITE" id="PS50885">
    <property type="entry name" value="HAMP"/>
    <property type="match status" value="1"/>
</dbReference>
<reference evidence="3 4" key="1">
    <citation type="journal article" date="2017" name="ISME J.">
        <title>Potential for microbial H2 and metal transformations associated with novel bacteria and archaea in deep terrestrial subsurface sediments.</title>
        <authorList>
            <person name="Hernsdorf A.W."/>
            <person name="Amano Y."/>
            <person name="Miyakawa K."/>
            <person name="Ise K."/>
            <person name="Suzuki Y."/>
            <person name="Anantharaman K."/>
            <person name="Probst A."/>
            <person name="Burstein D."/>
            <person name="Thomas B.C."/>
            <person name="Banfield J.F."/>
        </authorList>
    </citation>
    <scope>NUCLEOTIDE SEQUENCE [LARGE SCALE GENOMIC DNA]</scope>
    <source>
        <strain evidence="3">HGW-Wallbacteria-1</strain>
    </source>
</reference>
<protein>
    <recommendedName>
        <fullName evidence="2">HAMP domain-containing protein</fullName>
    </recommendedName>
</protein>
<dbReference type="Pfam" id="PF00672">
    <property type="entry name" value="HAMP"/>
    <property type="match status" value="1"/>
</dbReference>
<evidence type="ECO:0000256" key="1">
    <source>
        <dbReference type="SAM" id="Phobius"/>
    </source>
</evidence>
<name>A0A2N1PUC8_9BACT</name>
<keyword evidence="1" id="KW-0812">Transmembrane</keyword>
<organism evidence="3 4">
    <name type="scientific">Candidatus Wallbacteria bacterium HGW-Wallbacteria-1</name>
    <dbReference type="NCBI Taxonomy" id="2013854"/>
    <lineage>
        <taxon>Bacteria</taxon>
        <taxon>Candidatus Walliibacteriota</taxon>
    </lineage>
</organism>
<feature type="transmembrane region" description="Helical" evidence="1">
    <location>
        <begin position="88"/>
        <end position="106"/>
    </location>
</feature>
<dbReference type="SMART" id="SM00304">
    <property type="entry name" value="HAMP"/>
    <property type="match status" value="1"/>
</dbReference>
<dbReference type="GO" id="GO:0016020">
    <property type="term" value="C:membrane"/>
    <property type="evidence" value="ECO:0007669"/>
    <property type="project" value="InterPro"/>
</dbReference>
<accession>A0A2N1PUC8</accession>
<dbReference type="Gene3D" id="6.10.340.10">
    <property type="match status" value="1"/>
</dbReference>
<feature type="transmembrane region" description="Helical" evidence="1">
    <location>
        <begin position="36"/>
        <end position="56"/>
    </location>
</feature>
<evidence type="ECO:0000313" key="4">
    <source>
        <dbReference type="Proteomes" id="UP000233256"/>
    </source>
</evidence>
<dbReference type="InterPro" id="IPR003660">
    <property type="entry name" value="HAMP_dom"/>
</dbReference>
<keyword evidence="1" id="KW-0472">Membrane</keyword>
<evidence type="ECO:0000313" key="3">
    <source>
        <dbReference type="EMBL" id="PKK91951.1"/>
    </source>
</evidence>
<comment type="caution">
    <text evidence="3">The sequence shown here is derived from an EMBL/GenBank/DDBJ whole genome shotgun (WGS) entry which is preliminary data.</text>
</comment>
<dbReference type="CDD" id="cd06225">
    <property type="entry name" value="HAMP"/>
    <property type="match status" value="1"/>
</dbReference>
<gene>
    <name evidence="3" type="ORF">CVV64_00560</name>
</gene>
<feature type="domain" description="HAMP" evidence="2">
    <location>
        <begin position="108"/>
        <end position="160"/>
    </location>
</feature>
<dbReference type="EMBL" id="PGXC01000001">
    <property type="protein sequence ID" value="PKK91951.1"/>
    <property type="molecule type" value="Genomic_DNA"/>
</dbReference>
<dbReference type="Proteomes" id="UP000233256">
    <property type="component" value="Unassembled WGS sequence"/>
</dbReference>
<dbReference type="AlphaFoldDB" id="A0A2N1PUC8"/>
<evidence type="ECO:0000259" key="2">
    <source>
        <dbReference type="PROSITE" id="PS50885"/>
    </source>
</evidence>
<dbReference type="GO" id="GO:0007165">
    <property type="term" value="P:signal transduction"/>
    <property type="evidence" value="ECO:0007669"/>
    <property type="project" value="InterPro"/>
</dbReference>